<comment type="caution">
    <text evidence="4">The sequence shown here is derived from an EMBL/GenBank/DDBJ whole genome shotgun (WGS) entry which is preliminary data.</text>
</comment>
<accession>A0A832MNC2</accession>
<gene>
    <name evidence="4" type="ORF">ENW55_09105</name>
</gene>
<keyword evidence="3" id="KW-0443">Lipid metabolism</keyword>
<dbReference type="InterPro" id="IPR029058">
    <property type="entry name" value="AB_hydrolase_fold"/>
</dbReference>
<dbReference type="Gene3D" id="3.40.50.1820">
    <property type="entry name" value="alpha/beta hydrolase"/>
    <property type="match status" value="1"/>
</dbReference>
<dbReference type="GO" id="GO:0016042">
    <property type="term" value="P:lipid catabolic process"/>
    <property type="evidence" value="ECO:0007669"/>
    <property type="project" value="UniProtKB-KW"/>
</dbReference>
<reference evidence="4" key="1">
    <citation type="journal article" date="2020" name="mSystems">
        <title>Genome- and Community-Level Interaction Insights into Carbon Utilization and Element Cycling Functions of Hydrothermarchaeota in Hydrothermal Sediment.</title>
        <authorList>
            <person name="Zhou Z."/>
            <person name="Liu Y."/>
            <person name="Xu W."/>
            <person name="Pan J."/>
            <person name="Luo Z.H."/>
            <person name="Li M."/>
        </authorList>
    </citation>
    <scope>NUCLEOTIDE SEQUENCE [LARGE SCALE GENOMIC DNA]</scope>
    <source>
        <strain evidence="4">SpSt-86</strain>
    </source>
</reference>
<dbReference type="GO" id="GO:0003847">
    <property type="term" value="F:1-alkyl-2-acetylglycerophosphocholine esterase activity"/>
    <property type="evidence" value="ECO:0007669"/>
    <property type="project" value="TreeGrafter"/>
</dbReference>
<dbReference type="Pfam" id="PF03403">
    <property type="entry name" value="PAF-AH_p_II"/>
    <property type="match status" value="1"/>
</dbReference>
<evidence type="ECO:0000256" key="1">
    <source>
        <dbReference type="ARBA" id="ARBA00022801"/>
    </source>
</evidence>
<organism evidence="4">
    <name type="scientific">Pseudothermotoga hypogea</name>
    <dbReference type="NCBI Taxonomy" id="57487"/>
    <lineage>
        <taxon>Bacteria</taxon>
        <taxon>Thermotogati</taxon>
        <taxon>Thermotogota</taxon>
        <taxon>Thermotogae</taxon>
        <taxon>Thermotogales</taxon>
        <taxon>Thermotogaceae</taxon>
        <taxon>Pseudothermotoga</taxon>
    </lineage>
</organism>
<evidence type="ECO:0000256" key="3">
    <source>
        <dbReference type="ARBA" id="ARBA00023098"/>
    </source>
</evidence>
<keyword evidence="2" id="KW-0442">Lipid degradation</keyword>
<dbReference type="AlphaFoldDB" id="A0A832MNC2"/>
<name>A0A832MNC2_9THEM</name>
<dbReference type="EMBL" id="DTKQ01000054">
    <property type="protein sequence ID" value="HGZ80126.1"/>
    <property type="molecule type" value="Genomic_DNA"/>
</dbReference>
<keyword evidence="1 4" id="KW-0378">Hydrolase</keyword>
<dbReference type="SUPFAM" id="SSF53474">
    <property type="entry name" value="alpha/beta-Hydrolases"/>
    <property type="match status" value="1"/>
</dbReference>
<sequence>MAVYGDGTSLGTPTVAENKVAKRARTKVTLSMSLLTESTPLLCIVPCIVVRSFRSSLQGGVQVKRRFLWVLLFVLGTFVVAQSSGNVHGTISYDPFAYTQHPLGTVWGDPLPDAPALAARGKFMVGVRTLQLFNPNQIDVINTLTSDSTIVYDRPLIVEVWYPAILEPGQVQLTIYTDFLGRSDKPGSLRPYTFLGRATRDARPNTTDGPYPLVVVSHGYPGSRYLLAYLCENLASKGYVVASIDHTDSTYRDVASFVSTVVNRSLDQRFVAREILKMPIWKDLCDPNAVGIIGYSMGAFGALRTLGAGLEENDIVKRYFGRFTPMIVAKPSDEPDPLFKAAILFAPWGGAVGVSPTGVWNKESLAKINVPTLWIAGSQDDVAGYRGIVNLFESAVNSKRYLLTYLNALHNVAPHPAPPIAKEFDDYYRFADPVWDIWRINNINQHFVTAFFDYYLKRDENAKTYLEVTPTSWPGFKPRTTIGLEFLTVDPRE</sequence>
<dbReference type="PANTHER" id="PTHR10272">
    <property type="entry name" value="PLATELET-ACTIVATING FACTOR ACETYLHYDROLASE"/>
    <property type="match status" value="1"/>
</dbReference>
<evidence type="ECO:0000313" key="4">
    <source>
        <dbReference type="EMBL" id="HGZ80126.1"/>
    </source>
</evidence>
<protein>
    <submittedName>
        <fullName evidence="4">Dienelactone hydrolase</fullName>
    </submittedName>
</protein>
<evidence type="ECO:0000256" key="2">
    <source>
        <dbReference type="ARBA" id="ARBA00022963"/>
    </source>
</evidence>
<dbReference type="PANTHER" id="PTHR10272:SF0">
    <property type="entry name" value="PLATELET-ACTIVATING FACTOR ACETYLHYDROLASE"/>
    <property type="match status" value="1"/>
</dbReference>
<proteinExistence type="predicted"/>